<name>A0A371K2V9_9GAMM</name>
<gene>
    <name evidence="6" type="ORF">DX914_03440</name>
</gene>
<dbReference type="InterPro" id="IPR006336">
    <property type="entry name" value="GCS2"/>
</dbReference>
<evidence type="ECO:0000313" key="7">
    <source>
        <dbReference type="Proteomes" id="UP000264492"/>
    </source>
</evidence>
<dbReference type="GO" id="GO:0004357">
    <property type="term" value="F:glutamate-cysteine ligase activity"/>
    <property type="evidence" value="ECO:0007669"/>
    <property type="project" value="UniProtKB-EC"/>
</dbReference>
<dbReference type="PANTHER" id="PTHR36510">
    <property type="entry name" value="GLUTAMATE--CYSTEINE LIGASE 2-RELATED"/>
    <property type="match status" value="1"/>
</dbReference>
<dbReference type="GO" id="GO:0042398">
    <property type="term" value="P:modified amino acid biosynthetic process"/>
    <property type="evidence" value="ECO:0007669"/>
    <property type="project" value="InterPro"/>
</dbReference>
<dbReference type="Proteomes" id="UP000264492">
    <property type="component" value="Unassembled WGS sequence"/>
</dbReference>
<reference evidence="6 7" key="1">
    <citation type="submission" date="2018-08" db="EMBL/GenBank/DDBJ databases">
        <title>Lysobacter sp. zong2l5, whole genome shotgun sequence.</title>
        <authorList>
            <person name="Zhang X."/>
            <person name="Feng G."/>
            <person name="Zhu H."/>
        </authorList>
    </citation>
    <scope>NUCLEOTIDE SEQUENCE [LARGE SCALE GENOMIC DNA]</scope>
    <source>
        <strain evidence="7">zong2l5</strain>
    </source>
</reference>
<keyword evidence="3 4" id="KW-0067">ATP-binding</keyword>
<dbReference type="PANTHER" id="PTHR36510:SF1">
    <property type="entry name" value="GLUTAMATE--CYSTEINE LIGASE 2-RELATED"/>
    <property type="match status" value="1"/>
</dbReference>
<keyword evidence="1 4" id="KW-0436">Ligase</keyword>
<evidence type="ECO:0000256" key="1">
    <source>
        <dbReference type="ARBA" id="ARBA00022598"/>
    </source>
</evidence>
<dbReference type="Pfam" id="PF04107">
    <property type="entry name" value="GCS2"/>
    <property type="match status" value="1"/>
</dbReference>
<protein>
    <recommendedName>
        <fullName evidence="4">Putative glutamate--cysteine ligase 2</fullName>
        <ecNumber evidence="4">6.3.2.2</ecNumber>
    </recommendedName>
    <alternativeName>
        <fullName evidence="4">Gamma-glutamylcysteine synthetase 2</fullName>
        <shortName evidence="4">GCS 2</shortName>
        <shortName evidence="4">Gamma-GCS 2</shortName>
    </alternativeName>
</protein>
<dbReference type="InterPro" id="IPR050141">
    <property type="entry name" value="GCL_type2/YbdK_subfam"/>
</dbReference>
<comment type="function">
    <text evidence="4">ATP-dependent carboxylate-amine ligase which exhibits weak glutamate--cysteine ligase activity.</text>
</comment>
<dbReference type="Gene3D" id="3.30.590.20">
    <property type="match status" value="1"/>
</dbReference>
<accession>A0A371K2V9</accession>
<evidence type="ECO:0000313" key="6">
    <source>
        <dbReference type="EMBL" id="RDZ28212.1"/>
    </source>
</evidence>
<dbReference type="InterPro" id="IPR014746">
    <property type="entry name" value="Gln_synth/guanido_kin_cat_dom"/>
</dbReference>
<proteinExistence type="inferred from homology"/>
<dbReference type="SUPFAM" id="SSF55931">
    <property type="entry name" value="Glutamine synthetase/guanido kinase"/>
    <property type="match status" value="1"/>
</dbReference>
<feature type="region of interest" description="Disordered" evidence="5">
    <location>
        <begin position="1"/>
        <end position="43"/>
    </location>
</feature>
<dbReference type="EC" id="6.3.2.2" evidence="4"/>
<evidence type="ECO:0000256" key="2">
    <source>
        <dbReference type="ARBA" id="ARBA00022741"/>
    </source>
</evidence>
<dbReference type="GO" id="GO:0005524">
    <property type="term" value="F:ATP binding"/>
    <property type="evidence" value="ECO:0007669"/>
    <property type="project" value="UniProtKB-KW"/>
</dbReference>
<organism evidence="6 7">
    <name type="scientific">Lysobacter silvisoli</name>
    <dbReference type="NCBI Taxonomy" id="2293254"/>
    <lineage>
        <taxon>Bacteria</taxon>
        <taxon>Pseudomonadati</taxon>
        <taxon>Pseudomonadota</taxon>
        <taxon>Gammaproteobacteria</taxon>
        <taxon>Lysobacterales</taxon>
        <taxon>Lysobacteraceae</taxon>
        <taxon>Lysobacter</taxon>
    </lineage>
</organism>
<comment type="caution">
    <text evidence="6">The sequence shown here is derived from an EMBL/GenBank/DDBJ whole genome shotgun (WGS) entry which is preliminary data.</text>
</comment>
<dbReference type="NCBIfam" id="NF010039">
    <property type="entry name" value="PRK13515.1"/>
    <property type="match status" value="1"/>
</dbReference>
<dbReference type="HAMAP" id="MF_01609">
    <property type="entry name" value="Glu_cys_ligase_2"/>
    <property type="match status" value="1"/>
</dbReference>
<sequence>MIPRGLQLPLTRPALPSPEPAPTGVAHVPHPPRPRAGPSRVSDQHDYTYGIEEEYFLVRPGAHGLATRAPSKLLKDARRELGDSVANELLQSQIEISSPILRDAADAARTLTGLRQGLSQVAARHELGLVAAGTHPLGVWREQERTPRSRYRRMMEDFQIVARRSLVCGLHVHVQLPPGVDRVQVMNRAMPWLPLFLALSTSSPFWNRSRTGLLSYRQAVYDEWPRTGVPDFYADETEYDALAALLTRVRAIPDARALWWGIRPSPRYPTLELRIADCCTRARDALAIAALYRCLLRYLVRHPEHDPPRSALTRRVIDENRWRAKRFGTQALLFDESGDEPEPLPQALARLRAMCAQDIRDLDSETALAPLDAIVAEGSSAHVQLAIYRQQRDAGLHRVRALDAVVDWLRAATIDFEDTAA</sequence>
<dbReference type="OrthoDB" id="9769628at2"/>
<evidence type="ECO:0000256" key="4">
    <source>
        <dbReference type="HAMAP-Rule" id="MF_01609"/>
    </source>
</evidence>
<dbReference type="AlphaFoldDB" id="A0A371K2V9"/>
<comment type="catalytic activity">
    <reaction evidence="4">
        <text>L-cysteine + L-glutamate + ATP = gamma-L-glutamyl-L-cysteine + ADP + phosphate + H(+)</text>
        <dbReference type="Rhea" id="RHEA:13285"/>
        <dbReference type="ChEBI" id="CHEBI:15378"/>
        <dbReference type="ChEBI" id="CHEBI:29985"/>
        <dbReference type="ChEBI" id="CHEBI:30616"/>
        <dbReference type="ChEBI" id="CHEBI:35235"/>
        <dbReference type="ChEBI" id="CHEBI:43474"/>
        <dbReference type="ChEBI" id="CHEBI:58173"/>
        <dbReference type="ChEBI" id="CHEBI:456216"/>
        <dbReference type="EC" id="6.3.2.2"/>
    </reaction>
</comment>
<dbReference type="InterPro" id="IPR011793">
    <property type="entry name" value="YbdK"/>
</dbReference>
<comment type="similarity">
    <text evidence="4">Belongs to the glutamate--cysteine ligase type 2 family. YbdK subfamily.</text>
</comment>
<evidence type="ECO:0000256" key="3">
    <source>
        <dbReference type="ARBA" id="ARBA00022840"/>
    </source>
</evidence>
<dbReference type="NCBIfam" id="TIGR02050">
    <property type="entry name" value="gshA_cyan_rel"/>
    <property type="match status" value="1"/>
</dbReference>
<keyword evidence="2 4" id="KW-0547">Nucleotide-binding</keyword>
<evidence type="ECO:0000256" key="5">
    <source>
        <dbReference type="SAM" id="MobiDB-lite"/>
    </source>
</evidence>
<keyword evidence="7" id="KW-1185">Reference proteome</keyword>
<dbReference type="EMBL" id="QTSU01000001">
    <property type="protein sequence ID" value="RDZ28212.1"/>
    <property type="molecule type" value="Genomic_DNA"/>
</dbReference>